<proteinExistence type="predicted"/>
<keyword evidence="1" id="KW-0732">Signal</keyword>
<dbReference type="RefSeq" id="WP_329775175.1">
    <property type="nucleotide sequence ID" value="NZ_JAYDYW010000006.1"/>
</dbReference>
<reference evidence="3" key="1">
    <citation type="submission" date="2023-07" db="EMBL/GenBank/DDBJ databases">
        <title>Draft genome sequence of Agarivorans aestuarii strain ZMCS4, a CAZymes producing bacteria isolated from the marine brown algae Clodostephus spongiosus.</title>
        <authorList>
            <person name="Lorente B."/>
            <person name="Cabral C."/>
            <person name="Frias J."/>
            <person name="Faria J."/>
            <person name="Toubarro D."/>
        </authorList>
    </citation>
    <scope>NUCLEOTIDE SEQUENCE [LARGE SCALE GENOMIC DNA]</scope>
    <source>
        <strain evidence="3">ZMCS4</strain>
    </source>
</reference>
<dbReference type="EMBL" id="JAYDYW010000006">
    <property type="protein sequence ID" value="MEE1673950.1"/>
    <property type="molecule type" value="Genomic_DNA"/>
</dbReference>
<dbReference type="SUPFAM" id="SSF48208">
    <property type="entry name" value="Six-hairpin glycosidases"/>
    <property type="match status" value="1"/>
</dbReference>
<dbReference type="Gene3D" id="1.50.10.10">
    <property type="match status" value="1"/>
</dbReference>
<sequence length="470" mass="53232">MKRVLLSVCLIANGNAQAGDLQIPSAQRWLDSVENELAPFWLHQDAHGTPLGNFPTFRCNDGSALSQASPCSELNAAPDWMKPHLNQSYTRMQARHTFVYGVIFHLTGDQQALALSKAGVDYLRTHLLEEQGSVISVLEDGQSAFSAKQRTTQDLAYAQLGMAFYYYLTGDQAVLKDLLKVKDYIFDKYWDEQQQRLRWVNAESANGSGDEVELVAQLDQINAYMLLLSPLLPEPHKSQWDQDLSKLLTTITQQFLRPDDFRFWGTKHGNHYQPDSARHNDFGHTAKSWWMTWLAAEYLGKQQLVSQSKQGLQATLQAAFIEQGEGGWRRLPNGAPAIWWEYAELDQAAASLALVEPSATNYLTTTYPQWFDRFIAEDGGTYPVANQGLKIHLWKSDYHALEHALVAYLTSAQLNGETARLYFAMPSEQAQQRQPYFYQAEKARAKSVGKWQNLTISQVSYQQIGIKKPN</sequence>
<accession>A0ABU7G3R6</accession>
<keyword evidence="3" id="KW-1185">Reference proteome</keyword>
<evidence type="ECO:0000256" key="1">
    <source>
        <dbReference type="SAM" id="SignalP"/>
    </source>
</evidence>
<feature type="chain" id="PRO_5046748083" description="N-acylglucosamine 2-epimerase" evidence="1">
    <location>
        <begin position="19"/>
        <end position="470"/>
    </location>
</feature>
<evidence type="ECO:0008006" key="4">
    <source>
        <dbReference type="Google" id="ProtNLM"/>
    </source>
</evidence>
<evidence type="ECO:0000313" key="3">
    <source>
        <dbReference type="Proteomes" id="UP001310248"/>
    </source>
</evidence>
<feature type="signal peptide" evidence="1">
    <location>
        <begin position="1"/>
        <end position="18"/>
    </location>
</feature>
<name>A0ABU7G3R6_9ALTE</name>
<dbReference type="InterPro" id="IPR008928">
    <property type="entry name" value="6-hairpin_glycosidase_sf"/>
</dbReference>
<dbReference type="InterPro" id="IPR012341">
    <property type="entry name" value="6hp_glycosidase-like_sf"/>
</dbReference>
<dbReference type="PANTHER" id="PTHR15108">
    <property type="entry name" value="N-ACYLGLUCOSAMINE-2-EPIMERASE"/>
    <property type="match status" value="1"/>
</dbReference>
<gene>
    <name evidence="2" type="ORF">SNR37_003377</name>
</gene>
<evidence type="ECO:0000313" key="2">
    <source>
        <dbReference type="EMBL" id="MEE1673950.1"/>
    </source>
</evidence>
<comment type="caution">
    <text evidence="2">The sequence shown here is derived from an EMBL/GenBank/DDBJ whole genome shotgun (WGS) entry which is preliminary data.</text>
</comment>
<protein>
    <recommendedName>
        <fullName evidence="4">N-acylglucosamine 2-epimerase</fullName>
    </recommendedName>
</protein>
<organism evidence="2 3">
    <name type="scientific">Agarivorans aestuarii</name>
    <dbReference type="NCBI Taxonomy" id="1563703"/>
    <lineage>
        <taxon>Bacteria</taxon>
        <taxon>Pseudomonadati</taxon>
        <taxon>Pseudomonadota</taxon>
        <taxon>Gammaproteobacteria</taxon>
        <taxon>Alteromonadales</taxon>
        <taxon>Alteromonadaceae</taxon>
        <taxon>Agarivorans</taxon>
    </lineage>
</organism>
<dbReference type="Proteomes" id="UP001310248">
    <property type="component" value="Unassembled WGS sequence"/>
</dbReference>